<feature type="chain" id="PRO_5020424500" description="TonB C-terminal domain-containing protein" evidence="1">
    <location>
        <begin position="26"/>
        <end position="192"/>
    </location>
</feature>
<evidence type="ECO:0000313" key="4">
    <source>
        <dbReference type="Proteomes" id="UP000294829"/>
    </source>
</evidence>
<dbReference type="AlphaFoldDB" id="A0A4R5W3N7"/>
<dbReference type="Pfam" id="PF03544">
    <property type="entry name" value="TonB_C"/>
    <property type="match status" value="1"/>
</dbReference>
<accession>A0A4R5W3N7</accession>
<evidence type="ECO:0000313" key="3">
    <source>
        <dbReference type="EMBL" id="TDK66048.1"/>
    </source>
</evidence>
<feature type="domain" description="TonB C-terminal" evidence="2">
    <location>
        <begin position="107"/>
        <end position="167"/>
    </location>
</feature>
<dbReference type="Proteomes" id="UP000294829">
    <property type="component" value="Unassembled WGS sequence"/>
</dbReference>
<organism evidence="3 4">
    <name type="scientific">Sapientia aquatica</name>
    <dbReference type="NCBI Taxonomy" id="1549640"/>
    <lineage>
        <taxon>Bacteria</taxon>
        <taxon>Pseudomonadati</taxon>
        <taxon>Pseudomonadota</taxon>
        <taxon>Betaproteobacteria</taxon>
        <taxon>Burkholderiales</taxon>
        <taxon>Oxalobacteraceae</taxon>
        <taxon>Sapientia</taxon>
    </lineage>
</organism>
<gene>
    <name evidence="3" type="ORF">E2I14_10685</name>
</gene>
<sequence>MLNKKIASSLLIIMLVAAVQQGALADEVRHYGIKQTNPSVGTNMTKEIVKAGTVPLNKPYNELTADQKNTIKAEYDNMPEGDEPPFPVKGLNPIYRAIAHAHENLELAYKGSLTLYVLVDGEGNPKSVDVMNSPNEDISKAATFALMNQKYKPAVCSGQPCAMKLPIHAELVGPEVSTLSTFNAPGVSVSPH</sequence>
<dbReference type="SUPFAM" id="SSF74653">
    <property type="entry name" value="TolA/TonB C-terminal domain"/>
    <property type="match status" value="1"/>
</dbReference>
<dbReference type="EMBL" id="SMYL01000004">
    <property type="protein sequence ID" value="TDK66048.1"/>
    <property type="molecule type" value="Genomic_DNA"/>
</dbReference>
<dbReference type="RefSeq" id="WP_133328253.1">
    <property type="nucleotide sequence ID" value="NZ_SMYL01000004.1"/>
</dbReference>
<evidence type="ECO:0000256" key="1">
    <source>
        <dbReference type="SAM" id="SignalP"/>
    </source>
</evidence>
<feature type="signal peptide" evidence="1">
    <location>
        <begin position="1"/>
        <end position="25"/>
    </location>
</feature>
<dbReference type="OrthoDB" id="8911971at2"/>
<evidence type="ECO:0000259" key="2">
    <source>
        <dbReference type="Pfam" id="PF03544"/>
    </source>
</evidence>
<reference evidence="3 4" key="1">
    <citation type="submission" date="2019-03" db="EMBL/GenBank/DDBJ databases">
        <title>Sapientia aquatica gen. nov., sp. nov., isolated from a crater lake.</title>
        <authorList>
            <person name="Felfoldi T."/>
            <person name="Szabo A."/>
            <person name="Toth E."/>
            <person name="Schumann P."/>
            <person name="Keki Z."/>
            <person name="Marialigeti K."/>
            <person name="Mathe I."/>
        </authorList>
    </citation>
    <scope>NUCLEOTIDE SEQUENCE [LARGE SCALE GENOMIC DNA]</scope>
    <source>
        <strain evidence="3 4">SA-152</strain>
    </source>
</reference>
<keyword evidence="4" id="KW-1185">Reference proteome</keyword>
<dbReference type="Gene3D" id="3.30.1150.10">
    <property type="match status" value="1"/>
</dbReference>
<dbReference type="GO" id="GO:0055085">
    <property type="term" value="P:transmembrane transport"/>
    <property type="evidence" value="ECO:0007669"/>
    <property type="project" value="InterPro"/>
</dbReference>
<dbReference type="InterPro" id="IPR037682">
    <property type="entry name" value="TonB_C"/>
</dbReference>
<protein>
    <recommendedName>
        <fullName evidence="2">TonB C-terminal domain-containing protein</fullName>
    </recommendedName>
</protein>
<name>A0A4R5W3N7_9BURK</name>
<comment type="caution">
    <text evidence="3">The sequence shown here is derived from an EMBL/GenBank/DDBJ whole genome shotgun (WGS) entry which is preliminary data.</text>
</comment>
<keyword evidence="1" id="KW-0732">Signal</keyword>
<proteinExistence type="predicted"/>